<protein>
    <submittedName>
        <fullName evidence="2">Uncharacterized protein</fullName>
    </submittedName>
</protein>
<reference evidence="2 3" key="1">
    <citation type="submission" date="2024-01" db="EMBL/GenBank/DDBJ databases">
        <title>A draft genome for the cacao thread blight pathogen Marasmiellus scandens.</title>
        <authorList>
            <person name="Baruah I.K."/>
            <person name="Leung J."/>
            <person name="Bukari Y."/>
            <person name="Amoako-Attah I."/>
            <person name="Meinhardt L.W."/>
            <person name="Bailey B.A."/>
            <person name="Cohen S.P."/>
        </authorList>
    </citation>
    <scope>NUCLEOTIDE SEQUENCE [LARGE SCALE GENOMIC DNA]</scope>
    <source>
        <strain evidence="2 3">GH-19</strain>
    </source>
</reference>
<name>A0ABR1IU11_9AGAR</name>
<organism evidence="2 3">
    <name type="scientific">Marasmiellus scandens</name>
    <dbReference type="NCBI Taxonomy" id="2682957"/>
    <lineage>
        <taxon>Eukaryota</taxon>
        <taxon>Fungi</taxon>
        <taxon>Dikarya</taxon>
        <taxon>Basidiomycota</taxon>
        <taxon>Agaricomycotina</taxon>
        <taxon>Agaricomycetes</taxon>
        <taxon>Agaricomycetidae</taxon>
        <taxon>Agaricales</taxon>
        <taxon>Marasmiineae</taxon>
        <taxon>Omphalotaceae</taxon>
        <taxon>Marasmiellus</taxon>
    </lineage>
</organism>
<evidence type="ECO:0000313" key="2">
    <source>
        <dbReference type="EMBL" id="KAK7439346.1"/>
    </source>
</evidence>
<sequence length="97" mass="10462">MFNLRQAADRGIMEYSTTANGFHTMAVSTMRATSGPVGTISTFLDMADADEFAVPLGDHIFESPEDTIRTSAKKGPSGYGETEDIEMNTPRAGVGRR</sequence>
<accession>A0ABR1IU11</accession>
<keyword evidence="3" id="KW-1185">Reference proteome</keyword>
<feature type="region of interest" description="Disordered" evidence="1">
    <location>
        <begin position="63"/>
        <end position="97"/>
    </location>
</feature>
<dbReference type="EMBL" id="JBANRG010000073">
    <property type="protein sequence ID" value="KAK7439346.1"/>
    <property type="molecule type" value="Genomic_DNA"/>
</dbReference>
<gene>
    <name evidence="2" type="ORF">VKT23_017572</name>
</gene>
<proteinExistence type="predicted"/>
<comment type="caution">
    <text evidence="2">The sequence shown here is derived from an EMBL/GenBank/DDBJ whole genome shotgun (WGS) entry which is preliminary data.</text>
</comment>
<dbReference type="Proteomes" id="UP001498398">
    <property type="component" value="Unassembled WGS sequence"/>
</dbReference>
<evidence type="ECO:0000256" key="1">
    <source>
        <dbReference type="SAM" id="MobiDB-lite"/>
    </source>
</evidence>
<evidence type="ECO:0000313" key="3">
    <source>
        <dbReference type="Proteomes" id="UP001498398"/>
    </source>
</evidence>